<feature type="transmembrane region" description="Helical" evidence="1">
    <location>
        <begin position="12"/>
        <end position="36"/>
    </location>
</feature>
<name>A0A2N9PDB9_9FLAO</name>
<dbReference type="AlphaFoldDB" id="A0A2N9PDB9"/>
<evidence type="ECO:0000313" key="3">
    <source>
        <dbReference type="Proteomes" id="UP000238180"/>
    </source>
</evidence>
<organism evidence="2 3">
    <name type="scientific">Flavobacterium columnare</name>
    <dbReference type="NCBI Taxonomy" id="996"/>
    <lineage>
        <taxon>Bacteria</taxon>
        <taxon>Pseudomonadati</taxon>
        <taxon>Bacteroidota</taxon>
        <taxon>Flavobacteriia</taxon>
        <taxon>Flavobacteriales</taxon>
        <taxon>Flavobacteriaceae</taxon>
        <taxon>Flavobacterium</taxon>
    </lineage>
</organism>
<feature type="transmembrane region" description="Helical" evidence="1">
    <location>
        <begin position="56"/>
        <end position="73"/>
    </location>
</feature>
<dbReference type="Proteomes" id="UP000238180">
    <property type="component" value="Unassembled WGS sequence"/>
</dbReference>
<keyword evidence="1" id="KW-1133">Transmembrane helix</keyword>
<evidence type="ECO:0000256" key="1">
    <source>
        <dbReference type="SAM" id="Phobius"/>
    </source>
</evidence>
<proteinExistence type="predicted"/>
<dbReference type="EMBL" id="OLKH01000125">
    <property type="protein sequence ID" value="SPE78313.1"/>
    <property type="molecule type" value="Genomic_DNA"/>
</dbReference>
<feature type="transmembrane region" description="Helical" evidence="1">
    <location>
        <begin position="104"/>
        <end position="122"/>
    </location>
</feature>
<gene>
    <name evidence="2" type="ORF">FLACOL_02329</name>
</gene>
<sequence length="194" mass="22140">MTTKKHDGVDYFLIVLVGLYNLILLLFTIVWLFTNFFKEYKTTLSSVSELAVNEGVTYGLFFSGILGGSFYCLRKFYQRLGDTFTPISPEPNNLSRGINIKTWFFWYLYRPIQGGVLALILLSLLNSNLISIKQFTTENIKSYYTLISIGFLSGFGSHELIHKIEEIIKVLFAKAKLNSSNAETKVKENNESRS</sequence>
<reference evidence="2 3" key="1">
    <citation type="submission" date="2018-02" db="EMBL/GenBank/DDBJ databases">
        <authorList>
            <person name="Cohen D.B."/>
            <person name="Kent A.D."/>
        </authorList>
    </citation>
    <scope>NUCLEOTIDE SEQUENCE [LARGE SCALE GENOMIC DNA]</scope>
    <source>
        <strain evidence="2">CIP109753</strain>
    </source>
</reference>
<keyword evidence="1" id="KW-0472">Membrane</keyword>
<accession>A0A2N9PDB9</accession>
<evidence type="ECO:0000313" key="2">
    <source>
        <dbReference type="EMBL" id="SPE78313.1"/>
    </source>
</evidence>
<dbReference type="RefSeq" id="WP_105196818.1">
    <property type="nucleotide sequence ID" value="NZ_OLKH01000125.1"/>
</dbReference>
<keyword evidence="1" id="KW-0812">Transmembrane</keyword>
<protein>
    <submittedName>
        <fullName evidence="2">Uncharacterized protein</fullName>
    </submittedName>
</protein>